<evidence type="ECO:0000256" key="3">
    <source>
        <dbReference type="ARBA" id="ARBA00022473"/>
    </source>
</evidence>
<dbReference type="Pfam" id="PF01105">
    <property type="entry name" value="EMP24_GP25L"/>
    <property type="match status" value="1"/>
</dbReference>
<evidence type="ECO:0000256" key="8">
    <source>
        <dbReference type="SAM" id="Phobius"/>
    </source>
</evidence>
<gene>
    <name evidence="10" type="primary">Dyak\GE25008</name>
    <name evidence="10" type="synonym">dyak_GLEANR_8653</name>
    <name evidence="10" type="synonym">GE25008</name>
    <name evidence="10" type="ORF">Dyak_GE25008</name>
</gene>
<organism evidence="10 11">
    <name type="scientific">Drosophila yakuba</name>
    <name type="common">Fruit fly</name>
    <dbReference type="NCBI Taxonomy" id="7245"/>
    <lineage>
        <taxon>Eukaryota</taxon>
        <taxon>Metazoa</taxon>
        <taxon>Ecdysozoa</taxon>
        <taxon>Arthropoda</taxon>
        <taxon>Hexapoda</taxon>
        <taxon>Insecta</taxon>
        <taxon>Pterygota</taxon>
        <taxon>Neoptera</taxon>
        <taxon>Endopterygota</taxon>
        <taxon>Diptera</taxon>
        <taxon>Brachycera</taxon>
        <taxon>Muscomorpha</taxon>
        <taxon>Ephydroidea</taxon>
        <taxon>Drosophilidae</taxon>
        <taxon>Drosophila</taxon>
        <taxon>Sophophora</taxon>
    </lineage>
</organism>
<comment type="subcellular location">
    <subcellularLocation>
        <location evidence="1">Membrane</location>
        <topology evidence="1">Single-pass type I membrane protein</topology>
    </subcellularLocation>
</comment>
<keyword evidence="4 8" id="KW-0812">Transmembrane</keyword>
<accession>B4PQC5</accession>
<dbReference type="Proteomes" id="UP000002282">
    <property type="component" value="Chromosome 3R"/>
</dbReference>
<dbReference type="InterPro" id="IPR009038">
    <property type="entry name" value="GOLD_dom"/>
</dbReference>
<evidence type="ECO:0000259" key="9">
    <source>
        <dbReference type="PROSITE" id="PS50866"/>
    </source>
</evidence>
<comment type="similarity">
    <text evidence="2">Belongs to the EMP24/GP25L family.</text>
</comment>
<evidence type="ECO:0000313" key="11">
    <source>
        <dbReference type="Proteomes" id="UP000002282"/>
    </source>
</evidence>
<evidence type="ECO:0000313" key="10">
    <source>
        <dbReference type="EMBL" id="EDW96234.2"/>
    </source>
</evidence>
<dbReference type="eggNOG" id="KOG2084">
    <property type="taxonomic scope" value="Eukaryota"/>
</dbReference>
<dbReference type="PANTHER" id="PTHR22811">
    <property type="entry name" value="TRANSMEMBRANE EMP24 DOMAIN-CONTAINING PROTEIN"/>
    <property type="match status" value="1"/>
</dbReference>
<dbReference type="OrthoDB" id="3427at2759"/>
<protein>
    <recommendedName>
        <fullName evidence="9">GOLD domain-containing protein</fullName>
    </recommendedName>
</protein>
<keyword evidence="5" id="KW-0732">Signal</keyword>
<sequence length="375" mass="43239">MYIHTYVQRLLQYACRKLTRISPAMERTLMFLVLLLGTLHHICGLYFTMRETVQKCFIQTTPDETDVLVHYAFEVEDSSSGGFMPAPPGLGIHVEVRDSTNKVVLSRVYKSEARLKFTTHWPGDHRICLQSNSSAWFEGALLRVHLDIETGERTVDYDNVRRVYNLDYMQLRILQLMNQAKDISRNQNYQRFEEKLYRRTCDSIYFNIVSFSVAQVVILLLLWAIQYHLLFRKPSLYLAYCQVFCESELSRLRTPEAFRALISIVGTSVQGLTSEAFTQWIRQFEDPYSTYEQLLMSDEVKAKVEEFVGKFLCKPAPQVPENVQGSLYASNVQLAKLLSSAQQNCSVHLKDDHTLLVCECVDCKAEKSNTADTQS</sequence>
<keyword evidence="7 8" id="KW-0472">Membrane</keyword>
<feature type="transmembrane region" description="Helical" evidence="8">
    <location>
        <begin position="29"/>
        <end position="49"/>
    </location>
</feature>
<keyword evidence="11" id="KW-1185">Reference proteome</keyword>
<feature type="transmembrane region" description="Helical" evidence="8">
    <location>
        <begin position="204"/>
        <end position="225"/>
    </location>
</feature>
<evidence type="ECO:0000256" key="7">
    <source>
        <dbReference type="ARBA" id="ARBA00023136"/>
    </source>
</evidence>
<proteinExistence type="inferred from homology"/>
<dbReference type="InterPro" id="IPR015720">
    <property type="entry name" value="Emp24-like"/>
</dbReference>
<reference evidence="10 11" key="2">
    <citation type="journal article" date="2007" name="PLoS Biol.">
        <title>Principles of genome evolution in the Drosophila melanogaster species group.</title>
        <authorList>
            <person name="Ranz J.M."/>
            <person name="Maurin D."/>
            <person name="Chan Y.S."/>
            <person name="von Grotthuss M."/>
            <person name="Hillier L.W."/>
            <person name="Roote J."/>
            <person name="Ashburner M."/>
            <person name="Bergman C.M."/>
        </authorList>
    </citation>
    <scope>NUCLEOTIDE SEQUENCE [LARGE SCALE GENOMIC DNA]</scope>
    <source>
        <strain evidence="11">Tai18E2 / Tucson 14021-0261.01</strain>
    </source>
</reference>
<keyword evidence="3" id="KW-0217">Developmental protein</keyword>
<feature type="domain" description="GOLD" evidence="9">
    <location>
        <begin position="54"/>
        <end position="150"/>
    </location>
</feature>
<dbReference type="AlphaFoldDB" id="B4PQC5"/>
<dbReference type="GO" id="GO:0016020">
    <property type="term" value="C:membrane"/>
    <property type="evidence" value="ECO:0007669"/>
    <property type="project" value="UniProtKB-SubCell"/>
</dbReference>
<dbReference type="EMBL" id="CM000160">
    <property type="protein sequence ID" value="EDW96234.2"/>
    <property type="molecule type" value="Genomic_DNA"/>
</dbReference>
<name>B4PQC5_DROYA</name>
<evidence type="ECO:0000256" key="2">
    <source>
        <dbReference type="ARBA" id="ARBA00007104"/>
    </source>
</evidence>
<reference evidence="10 11" key="1">
    <citation type="journal article" date="2007" name="Nature">
        <title>Evolution of genes and genomes on the Drosophila phylogeny.</title>
        <authorList>
            <consortium name="Drosophila 12 Genomes Consortium"/>
            <person name="Clark A.G."/>
            <person name="Eisen M.B."/>
            <person name="Smith D.R."/>
            <person name="Bergman C.M."/>
            <person name="Oliver B."/>
            <person name="Markow T.A."/>
            <person name="Kaufman T.C."/>
            <person name="Kellis M."/>
            <person name="Gelbart W."/>
            <person name="Iyer V.N."/>
            <person name="Pollard D.A."/>
            <person name="Sackton T.B."/>
            <person name="Larracuente A.M."/>
            <person name="Singh N.D."/>
            <person name="Abad J.P."/>
            <person name="Abt D.N."/>
            <person name="Adryan B."/>
            <person name="Aguade M."/>
            <person name="Akashi H."/>
            <person name="Anderson W.W."/>
            <person name="Aquadro C.F."/>
            <person name="Ardell D.H."/>
            <person name="Arguello R."/>
            <person name="Artieri C.G."/>
            <person name="Barbash D.A."/>
            <person name="Barker D."/>
            <person name="Barsanti P."/>
            <person name="Batterham P."/>
            <person name="Batzoglou S."/>
            <person name="Begun D."/>
            <person name="Bhutkar A."/>
            <person name="Blanco E."/>
            <person name="Bosak S.A."/>
            <person name="Bradley R.K."/>
            <person name="Brand A.D."/>
            <person name="Brent M.R."/>
            <person name="Brooks A.N."/>
            <person name="Brown R.H."/>
            <person name="Butlin R.K."/>
            <person name="Caggese C."/>
            <person name="Calvi B.R."/>
            <person name="Bernardo de Carvalho A."/>
            <person name="Caspi A."/>
            <person name="Castrezana S."/>
            <person name="Celniker S.E."/>
            <person name="Chang J.L."/>
            <person name="Chapple C."/>
            <person name="Chatterji S."/>
            <person name="Chinwalla A."/>
            <person name="Civetta A."/>
            <person name="Clifton S.W."/>
            <person name="Comeron J.M."/>
            <person name="Costello J.C."/>
            <person name="Coyne J.A."/>
            <person name="Daub J."/>
            <person name="David R.G."/>
            <person name="Delcher A.L."/>
            <person name="Delehaunty K."/>
            <person name="Do C.B."/>
            <person name="Ebling H."/>
            <person name="Edwards K."/>
            <person name="Eickbush T."/>
            <person name="Evans J.D."/>
            <person name="Filipski A."/>
            <person name="Findeiss S."/>
            <person name="Freyhult E."/>
            <person name="Fulton L."/>
            <person name="Fulton R."/>
            <person name="Garcia A.C."/>
            <person name="Gardiner A."/>
            <person name="Garfield D.A."/>
            <person name="Garvin B.E."/>
            <person name="Gibson G."/>
            <person name="Gilbert D."/>
            <person name="Gnerre S."/>
            <person name="Godfrey J."/>
            <person name="Good R."/>
            <person name="Gotea V."/>
            <person name="Gravely B."/>
            <person name="Greenberg A.J."/>
            <person name="Griffiths-Jones S."/>
            <person name="Gross S."/>
            <person name="Guigo R."/>
            <person name="Gustafson E.A."/>
            <person name="Haerty W."/>
            <person name="Hahn M.W."/>
            <person name="Halligan D.L."/>
            <person name="Halpern A.L."/>
            <person name="Halter G.M."/>
            <person name="Han M.V."/>
            <person name="Heger A."/>
            <person name="Hillier L."/>
            <person name="Hinrichs A.S."/>
            <person name="Holmes I."/>
            <person name="Hoskins R.A."/>
            <person name="Hubisz M.J."/>
            <person name="Hultmark D."/>
            <person name="Huntley M.A."/>
            <person name="Jaffe D.B."/>
            <person name="Jagadeeshan S."/>
            <person name="Jeck W.R."/>
            <person name="Johnson J."/>
            <person name="Jones C.D."/>
            <person name="Jordan W.C."/>
            <person name="Karpen G.H."/>
            <person name="Kataoka E."/>
            <person name="Keightley P.D."/>
            <person name="Kheradpour P."/>
            <person name="Kirkness E.F."/>
            <person name="Koerich L.B."/>
            <person name="Kristiansen K."/>
            <person name="Kudrna D."/>
            <person name="Kulathinal R.J."/>
            <person name="Kumar S."/>
            <person name="Kwok R."/>
            <person name="Lander E."/>
            <person name="Langley C.H."/>
            <person name="Lapoint R."/>
            <person name="Lazzaro B.P."/>
            <person name="Lee S.J."/>
            <person name="Levesque L."/>
            <person name="Li R."/>
            <person name="Lin C.F."/>
            <person name="Lin M.F."/>
            <person name="Lindblad-Toh K."/>
            <person name="Llopart A."/>
            <person name="Long M."/>
            <person name="Low L."/>
            <person name="Lozovsky E."/>
            <person name="Lu J."/>
            <person name="Luo M."/>
            <person name="Machado C.A."/>
            <person name="Makalowski W."/>
            <person name="Marzo M."/>
            <person name="Matsuda M."/>
            <person name="Matzkin L."/>
            <person name="McAllister B."/>
            <person name="McBride C.S."/>
            <person name="McKernan B."/>
            <person name="McKernan K."/>
            <person name="Mendez-Lago M."/>
            <person name="Minx P."/>
            <person name="Mollenhauer M.U."/>
            <person name="Montooth K."/>
            <person name="Mount S.M."/>
            <person name="Mu X."/>
            <person name="Myers E."/>
            <person name="Negre B."/>
            <person name="Newfeld S."/>
            <person name="Nielsen R."/>
            <person name="Noor M.A."/>
            <person name="O'Grady P."/>
            <person name="Pachter L."/>
            <person name="Papaceit M."/>
            <person name="Parisi M.J."/>
            <person name="Parisi M."/>
            <person name="Parts L."/>
            <person name="Pedersen J.S."/>
            <person name="Pesole G."/>
            <person name="Phillippy A.M."/>
            <person name="Ponting C.P."/>
            <person name="Pop M."/>
            <person name="Porcelli D."/>
            <person name="Powell J.R."/>
            <person name="Prohaska S."/>
            <person name="Pruitt K."/>
            <person name="Puig M."/>
            <person name="Quesneville H."/>
            <person name="Ram K.R."/>
            <person name="Rand D."/>
            <person name="Rasmussen M.D."/>
            <person name="Reed L.K."/>
            <person name="Reenan R."/>
            <person name="Reily A."/>
            <person name="Remington K.A."/>
            <person name="Rieger T.T."/>
            <person name="Ritchie M.G."/>
            <person name="Robin C."/>
            <person name="Rogers Y.H."/>
            <person name="Rohde C."/>
            <person name="Rozas J."/>
            <person name="Rubenfield M.J."/>
            <person name="Ruiz A."/>
            <person name="Russo S."/>
            <person name="Salzberg S.L."/>
            <person name="Sanchez-Gracia A."/>
            <person name="Saranga D.J."/>
            <person name="Sato H."/>
            <person name="Schaeffer S.W."/>
            <person name="Schatz M.C."/>
            <person name="Schlenke T."/>
            <person name="Schwartz R."/>
            <person name="Segarra C."/>
            <person name="Singh R.S."/>
            <person name="Sirot L."/>
            <person name="Sirota M."/>
            <person name="Sisneros N.B."/>
            <person name="Smith C.D."/>
            <person name="Smith T.F."/>
            <person name="Spieth J."/>
            <person name="Stage D.E."/>
            <person name="Stark A."/>
            <person name="Stephan W."/>
            <person name="Strausberg R.L."/>
            <person name="Strempel S."/>
            <person name="Sturgill D."/>
            <person name="Sutton G."/>
            <person name="Sutton G.G."/>
            <person name="Tao W."/>
            <person name="Teichmann S."/>
            <person name="Tobari Y.N."/>
            <person name="Tomimura Y."/>
            <person name="Tsolas J.M."/>
            <person name="Valente V.L."/>
            <person name="Venter E."/>
            <person name="Venter J.C."/>
            <person name="Vicario S."/>
            <person name="Vieira F.G."/>
            <person name="Vilella A.J."/>
            <person name="Villasante A."/>
            <person name="Walenz B."/>
            <person name="Wang J."/>
            <person name="Wasserman M."/>
            <person name="Watts T."/>
            <person name="Wilson D."/>
            <person name="Wilson R.K."/>
            <person name="Wing R.A."/>
            <person name="Wolfner M.F."/>
            <person name="Wong A."/>
            <person name="Wong G.K."/>
            <person name="Wu C.I."/>
            <person name="Wu G."/>
            <person name="Yamamoto D."/>
            <person name="Yang H.P."/>
            <person name="Yang S.P."/>
            <person name="Yorke J.A."/>
            <person name="Yoshida K."/>
            <person name="Zdobnov E."/>
            <person name="Zhang P."/>
            <person name="Zhang Y."/>
            <person name="Zimin A.V."/>
            <person name="Baldwin J."/>
            <person name="Abdouelleil A."/>
            <person name="Abdulkadir J."/>
            <person name="Abebe A."/>
            <person name="Abera B."/>
            <person name="Abreu J."/>
            <person name="Acer S.C."/>
            <person name="Aftuck L."/>
            <person name="Alexander A."/>
            <person name="An P."/>
            <person name="Anderson E."/>
            <person name="Anderson S."/>
            <person name="Arachi H."/>
            <person name="Azer M."/>
            <person name="Bachantsang P."/>
            <person name="Barry A."/>
            <person name="Bayul T."/>
            <person name="Berlin A."/>
            <person name="Bessette D."/>
            <person name="Bloom T."/>
            <person name="Blye J."/>
            <person name="Boguslavskiy L."/>
            <person name="Bonnet C."/>
            <person name="Boukhgalter B."/>
            <person name="Bourzgui I."/>
            <person name="Brown A."/>
            <person name="Cahill P."/>
            <person name="Channer S."/>
            <person name="Cheshatsang Y."/>
            <person name="Chuda L."/>
            <person name="Citroen M."/>
            <person name="Collymore A."/>
            <person name="Cooke P."/>
            <person name="Costello M."/>
            <person name="D'Aco K."/>
            <person name="Daza R."/>
            <person name="De Haan G."/>
            <person name="DeGray S."/>
            <person name="DeMaso C."/>
            <person name="Dhargay N."/>
            <person name="Dooley K."/>
            <person name="Dooley E."/>
            <person name="Doricent M."/>
            <person name="Dorje P."/>
            <person name="Dorjee K."/>
            <person name="Dupes A."/>
            <person name="Elong R."/>
            <person name="Falk J."/>
            <person name="Farina A."/>
            <person name="Faro S."/>
            <person name="Ferguson D."/>
            <person name="Fisher S."/>
            <person name="Foley C.D."/>
            <person name="Franke A."/>
            <person name="Friedrich D."/>
            <person name="Gadbois L."/>
            <person name="Gearin G."/>
            <person name="Gearin C.R."/>
            <person name="Giannoukos G."/>
            <person name="Goode T."/>
            <person name="Graham J."/>
            <person name="Grandbois E."/>
            <person name="Grewal S."/>
            <person name="Gyaltsen K."/>
            <person name="Hafez N."/>
            <person name="Hagos B."/>
            <person name="Hall J."/>
            <person name="Henson C."/>
            <person name="Hollinger A."/>
            <person name="Honan T."/>
            <person name="Huard M.D."/>
            <person name="Hughes L."/>
            <person name="Hurhula B."/>
            <person name="Husby M.E."/>
            <person name="Kamat A."/>
            <person name="Kanga B."/>
            <person name="Kashin S."/>
            <person name="Khazanovich D."/>
            <person name="Kisner P."/>
            <person name="Lance K."/>
            <person name="Lara M."/>
            <person name="Lee W."/>
            <person name="Lennon N."/>
            <person name="Letendre F."/>
            <person name="LeVine R."/>
            <person name="Lipovsky A."/>
            <person name="Liu X."/>
            <person name="Liu J."/>
            <person name="Liu S."/>
            <person name="Lokyitsang T."/>
            <person name="Lokyitsang Y."/>
            <person name="Lubonja R."/>
            <person name="Lui A."/>
            <person name="MacDonald P."/>
            <person name="Magnisalis V."/>
            <person name="Maru K."/>
            <person name="Matthews C."/>
            <person name="McCusker W."/>
            <person name="McDonough S."/>
            <person name="Mehta T."/>
            <person name="Meldrim J."/>
            <person name="Meneus L."/>
            <person name="Mihai O."/>
            <person name="Mihalev A."/>
            <person name="Mihova T."/>
            <person name="Mittelman R."/>
            <person name="Mlenga V."/>
            <person name="Montmayeur A."/>
            <person name="Mulrain L."/>
            <person name="Navidi A."/>
            <person name="Naylor J."/>
            <person name="Negash T."/>
            <person name="Nguyen T."/>
            <person name="Nguyen N."/>
            <person name="Nicol R."/>
            <person name="Norbu C."/>
            <person name="Norbu N."/>
            <person name="Novod N."/>
            <person name="O'Neill B."/>
            <person name="Osman S."/>
            <person name="Markiewicz E."/>
            <person name="Oyono O.L."/>
            <person name="Patti C."/>
            <person name="Phunkhang P."/>
            <person name="Pierre F."/>
            <person name="Priest M."/>
            <person name="Raghuraman S."/>
            <person name="Rege F."/>
            <person name="Reyes R."/>
            <person name="Rise C."/>
            <person name="Rogov P."/>
            <person name="Ross K."/>
            <person name="Ryan E."/>
            <person name="Settipalli S."/>
            <person name="Shea T."/>
            <person name="Sherpa N."/>
            <person name="Shi L."/>
            <person name="Shih D."/>
            <person name="Sparrow T."/>
            <person name="Spaulding J."/>
            <person name="Stalker J."/>
            <person name="Stange-Thomann N."/>
            <person name="Stavropoulos S."/>
            <person name="Stone C."/>
            <person name="Strader C."/>
            <person name="Tesfaye S."/>
            <person name="Thomson T."/>
            <person name="Thoulutsang Y."/>
            <person name="Thoulutsang D."/>
            <person name="Topham K."/>
            <person name="Topping I."/>
            <person name="Tsamla T."/>
            <person name="Vassiliev H."/>
            <person name="Vo A."/>
            <person name="Wangchuk T."/>
            <person name="Wangdi T."/>
            <person name="Weiand M."/>
            <person name="Wilkinson J."/>
            <person name="Wilson A."/>
            <person name="Yadav S."/>
            <person name="Young G."/>
            <person name="Yu Q."/>
            <person name="Zembek L."/>
            <person name="Zhong D."/>
            <person name="Zimmer A."/>
            <person name="Zwirko Z."/>
            <person name="Jaffe D.B."/>
            <person name="Alvarez P."/>
            <person name="Brockman W."/>
            <person name="Butler J."/>
            <person name="Chin C."/>
            <person name="Gnerre S."/>
            <person name="Grabherr M."/>
            <person name="Kleber M."/>
            <person name="Mauceli E."/>
            <person name="MacCallum I."/>
        </authorList>
    </citation>
    <scope>NUCLEOTIDE SEQUENCE [LARGE SCALE GENOMIC DNA]</scope>
    <source>
        <strain evidence="11">Tai18E2 / Tucson 14021-0261.01</strain>
    </source>
</reference>
<dbReference type="KEGG" id="dya:Dyak_GE25008"/>
<dbReference type="SMART" id="SM01190">
    <property type="entry name" value="EMP24_GP25L"/>
    <property type="match status" value="1"/>
</dbReference>
<keyword evidence="6 8" id="KW-1133">Transmembrane helix</keyword>
<dbReference type="HOGENOM" id="CLU_066963_2_0_1"/>
<dbReference type="SMR" id="B4PQC5"/>
<dbReference type="PROSITE" id="PS50866">
    <property type="entry name" value="GOLD"/>
    <property type="match status" value="1"/>
</dbReference>
<evidence type="ECO:0000256" key="1">
    <source>
        <dbReference type="ARBA" id="ARBA00004479"/>
    </source>
</evidence>
<dbReference type="eggNOG" id="KOG1690">
    <property type="taxonomic scope" value="Eukaryota"/>
</dbReference>
<evidence type="ECO:0000256" key="6">
    <source>
        <dbReference type="ARBA" id="ARBA00022989"/>
    </source>
</evidence>
<evidence type="ECO:0000256" key="5">
    <source>
        <dbReference type="ARBA" id="ARBA00022729"/>
    </source>
</evidence>
<evidence type="ECO:0000256" key="4">
    <source>
        <dbReference type="ARBA" id="ARBA00022692"/>
    </source>
</evidence>